<dbReference type="RefSeq" id="WP_184519337.1">
    <property type="nucleotide sequence ID" value="NZ_JACIJD010000012.1"/>
</dbReference>
<dbReference type="SUPFAM" id="SSF53756">
    <property type="entry name" value="UDP-Glycosyltransferase/glycogen phosphorylase"/>
    <property type="match status" value="1"/>
</dbReference>
<protein>
    <submittedName>
        <fullName evidence="3">Glycosyltransferase involved in cell wall biosynthesis</fullName>
    </submittedName>
</protein>
<dbReference type="PANTHER" id="PTHR46401">
    <property type="entry name" value="GLYCOSYLTRANSFERASE WBBK-RELATED"/>
    <property type="match status" value="1"/>
</dbReference>
<feature type="compositionally biased region" description="Low complexity" evidence="1">
    <location>
        <begin position="166"/>
        <end position="176"/>
    </location>
</feature>
<evidence type="ECO:0000259" key="2">
    <source>
        <dbReference type="Pfam" id="PF00534"/>
    </source>
</evidence>
<accession>A0A840YEV4</accession>
<dbReference type="CDD" id="cd03809">
    <property type="entry name" value="GT4_MtfB-like"/>
    <property type="match status" value="1"/>
</dbReference>
<feature type="domain" description="Glycosyl transferase family 1" evidence="2">
    <location>
        <begin position="321"/>
        <end position="475"/>
    </location>
</feature>
<dbReference type="Pfam" id="PF00534">
    <property type="entry name" value="Glycos_transf_1"/>
    <property type="match status" value="1"/>
</dbReference>
<dbReference type="InterPro" id="IPR001296">
    <property type="entry name" value="Glyco_trans_1"/>
</dbReference>
<comment type="caution">
    <text evidence="3">The sequence shown here is derived from an EMBL/GenBank/DDBJ whole genome shotgun (WGS) entry which is preliminary data.</text>
</comment>
<evidence type="ECO:0000313" key="3">
    <source>
        <dbReference type="EMBL" id="MBB5694741.1"/>
    </source>
</evidence>
<sequence>MTTIWIDVEDLFDYARVNPRPSGIQRVEYEICRCLVRSAGVERVKFLRHGPGGTSFQAVPWTEVDTLFTGLSTPAPTTEEEAANDPAPATGTLTPSVPDLIPPPPRRRLRRRFLSWAARRVPGHLREPLGTAFLHQVNAIHTAMHAGRIAWEAAFPRRPAPLPQVEAASPPASEEAIPTPGRKAPVVAEPLPQSFDARTGDILLVLGSPWFHRDYASLIQAVKAEKGLRFGVLIYDIIPLRRPEWCDHTLIQLFEGWLSTVLPHADALMAISQASADDLAAYAKEKGWPLQARPVAIPMGTGFGAPAPAIRLPGREYPEPGSYALIVSTIEARKNHILLFRVWRRMLEEMPRDKVPTLVFAGRVGWMVADLMQQLRNAHYLDGKLVLFQDPTDGELTTLYQGAQFTLFPSFYEGWGLPVTESLAFGKPAIISNTTSLPEAGGALARYFDPESTTEAYHVIREVVEDPEGLRNWQARVARDFRPVAWDEAARAVLRALEEPAVTPA</sequence>
<dbReference type="AlphaFoldDB" id="A0A840YEV4"/>
<proteinExistence type="predicted"/>
<gene>
    <name evidence="3" type="ORF">FHS87_002793</name>
</gene>
<dbReference type="PANTHER" id="PTHR46401:SF9">
    <property type="entry name" value="MANNOSYLTRANSFERASE A"/>
    <property type="match status" value="1"/>
</dbReference>
<keyword evidence="4" id="KW-1185">Reference proteome</keyword>
<keyword evidence="3" id="KW-0808">Transferase</keyword>
<name>A0A840YEV4_9PROT</name>
<dbReference type="GO" id="GO:0016757">
    <property type="term" value="F:glycosyltransferase activity"/>
    <property type="evidence" value="ECO:0007669"/>
    <property type="project" value="InterPro"/>
</dbReference>
<reference evidence="3 4" key="1">
    <citation type="submission" date="2020-08" db="EMBL/GenBank/DDBJ databases">
        <title>Genomic Encyclopedia of Type Strains, Phase IV (KMG-IV): sequencing the most valuable type-strain genomes for metagenomic binning, comparative biology and taxonomic classification.</title>
        <authorList>
            <person name="Goeker M."/>
        </authorList>
    </citation>
    <scope>NUCLEOTIDE SEQUENCE [LARGE SCALE GENOMIC DNA]</scope>
    <source>
        <strain evidence="3 4">DSM 25622</strain>
    </source>
</reference>
<dbReference type="Proteomes" id="UP000580654">
    <property type="component" value="Unassembled WGS sequence"/>
</dbReference>
<evidence type="ECO:0000313" key="4">
    <source>
        <dbReference type="Proteomes" id="UP000580654"/>
    </source>
</evidence>
<organism evidence="3 4">
    <name type="scientific">Muricoccus pecuniae</name>
    <dbReference type="NCBI Taxonomy" id="693023"/>
    <lineage>
        <taxon>Bacteria</taxon>
        <taxon>Pseudomonadati</taxon>
        <taxon>Pseudomonadota</taxon>
        <taxon>Alphaproteobacteria</taxon>
        <taxon>Acetobacterales</taxon>
        <taxon>Roseomonadaceae</taxon>
        <taxon>Muricoccus</taxon>
    </lineage>
</organism>
<evidence type="ECO:0000256" key="1">
    <source>
        <dbReference type="SAM" id="MobiDB-lite"/>
    </source>
</evidence>
<dbReference type="Gene3D" id="3.40.50.2000">
    <property type="entry name" value="Glycogen Phosphorylase B"/>
    <property type="match status" value="1"/>
</dbReference>
<feature type="region of interest" description="Disordered" evidence="1">
    <location>
        <begin position="163"/>
        <end position="182"/>
    </location>
</feature>
<feature type="region of interest" description="Disordered" evidence="1">
    <location>
        <begin position="69"/>
        <end position="106"/>
    </location>
</feature>
<dbReference type="EMBL" id="JACIJD010000012">
    <property type="protein sequence ID" value="MBB5694741.1"/>
    <property type="molecule type" value="Genomic_DNA"/>
</dbReference>